<feature type="region of interest" description="Disordered" evidence="1">
    <location>
        <begin position="1"/>
        <end position="92"/>
    </location>
</feature>
<feature type="region of interest" description="Disordered" evidence="1">
    <location>
        <begin position="184"/>
        <end position="355"/>
    </location>
</feature>
<feature type="region of interest" description="Disordered" evidence="1">
    <location>
        <begin position="596"/>
        <end position="636"/>
    </location>
</feature>
<accession>A0ABR3J1Y3</accession>
<dbReference type="SUPFAM" id="SSF54695">
    <property type="entry name" value="POZ domain"/>
    <property type="match status" value="1"/>
</dbReference>
<evidence type="ECO:0000313" key="2">
    <source>
        <dbReference type="EMBL" id="KAL0949498.1"/>
    </source>
</evidence>
<gene>
    <name evidence="2" type="ORF">HGRIS_009552</name>
</gene>
<name>A0ABR3J1Y3_9AGAR</name>
<dbReference type="InterPro" id="IPR011333">
    <property type="entry name" value="SKP1/BTB/POZ_sf"/>
</dbReference>
<comment type="caution">
    <text evidence="2">The sequence shown here is derived from an EMBL/GenBank/DDBJ whole genome shotgun (WGS) entry which is preliminary data.</text>
</comment>
<feature type="region of interest" description="Disordered" evidence="1">
    <location>
        <begin position="148"/>
        <end position="172"/>
    </location>
</feature>
<dbReference type="Gene3D" id="3.30.710.10">
    <property type="entry name" value="Potassium Channel Kv1.1, Chain A"/>
    <property type="match status" value="1"/>
</dbReference>
<feature type="compositionally biased region" description="Polar residues" evidence="1">
    <location>
        <begin position="148"/>
        <end position="166"/>
    </location>
</feature>
<evidence type="ECO:0000256" key="1">
    <source>
        <dbReference type="SAM" id="MobiDB-lite"/>
    </source>
</evidence>
<feature type="compositionally biased region" description="Acidic residues" evidence="1">
    <location>
        <begin position="268"/>
        <end position="278"/>
    </location>
</feature>
<protein>
    <submittedName>
        <fullName evidence="2">Uncharacterized protein</fullName>
    </submittedName>
</protein>
<reference evidence="3" key="1">
    <citation type="submission" date="2024-06" db="EMBL/GenBank/DDBJ databases">
        <title>Multi-omics analyses provide insights into the biosynthesis of the anticancer antibiotic pleurotin in Hohenbuehelia grisea.</title>
        <authorList>
            <person name="Weaver J.A."/>
            <person name="Alberti F."/>
        </authorList>
    </citation>
    <scope>NUCLEOTIDE SEQUENCE [LARGE SCALE GENOMIC DNA]</scope>
    <source>
        <strain evidence="3">T-177</strain>
    </source>
</reference>
<feature type="compositionally biased region" description="Pro residues" evidence="1">
    <location>
        <begin position="289"/>
        <end position="298"/>
    </location>
</feature>
<sequence length="636" mass="69711">MLAASQPLSPRAERTPYSPPPGSYATYRPSSQTTIVPLPSPPVSPPRGRRPSVSNAMHWLTRNASSKDAVTPSQSKRASEAKPIRSIDISRPQRNGVLGAGARVVRTPDEALRESCTIERAGVLGAGATVVRTPDEALRDSSVCLTYQHSRSTSTSQLVPQRNASQKRNESPYRVFHRQHEESYFAPADSEDKQVQDTTVPDPFRAPTLVERLEDRPEPARRPTLPEAKQEQPHRPAPLTLREEDRADTAPPVAHVSKQASKFHESSFDYDDEVIDEAESQRTSRSHSPPLPPLPPSEPSSSVYSMSPPRPRNVSISRSPSIQSLRPSLKSTYSSLSQEDVDPVPPLPANVASSPPPPTFRPILVSEVPSGAIDHSKIIVTLETCTTTYRTTVDTLCSRSSRLATYLDTLFTRAKRDHDAASVYSTQSDDMSTYHHHLTGLGLLHQSSFSVHIFLDRPSGPYAHILNYLRSPEDTLECPESLPHAVRLRSSSASRLEALLELRDEANYLGLDALYKLCTDELRLRQSPRLHTRGTSSSSSASLSVHNLASSSVCSLHTLLERTADDARPESGSTCASGYSFGTRSSGDLKSRIKNTVKASVARARTPPPTSKSKTWHQRKSSNASAQFNSPPAGWI</sequence>
<evidence type="ECO:0000313" key="3">
    <source>
        <dbReference type="Proteomes" id="UP001556367"/>
    </source>
</evidence>
<dbReference type="EMBL" id="JASNQZ010000012">
    <property type="protein sequence ID" value="KAL0949498.1"/>
    <property type="molecule type" value="Genomic_DNA"/>
</dbReference>
<organism evidence="2 3">
    <name type="scientific">Hohenbuehelia grisea</name>
    <dbReference type="NCBI Taxonomy" id="104357"/>
    <lineage>
        <taxon>Eukaryota</taxon>
        <taxon>Fungi</taxon>
        <taxon>Dikarya</taxon>
        <taxon>Basidiomycota</taxon>
        <taxon>Agaricomycotina</taxon>
        <taxon>Agaricomycetes</taxon>
        <taxon>Agaricomycetidae</taxon>
        <taxon>Agaricales</taxon>
        <taxon>Pleurotineae</taxon>
        <taxon>Pleurotaceae</taxon>
        <taxon>Hohenbuehelia</taxon>
    </lineage>
</organism>
<keyword evidence="3" id="KW-1185">Reference proteome</keyword>
<dbReference type="Proteomes" id="UP001556367">
    <property type="component" value="Unassembled WGS sequence"/>
</dbReference>
<feature type="compositionally biased region" description="Polar residues" evidence="1">
    <location>
        <begin position="62"/>
        <end position="76"/>
    </location>
</feature>
<feature type="compositionally biased region" description="Basic and acidic residues" evidence="1">
    <location>
        <begin position="211"/>
        <end position="221"/>
    </location>
</feature>
<feature type="compositionally biased region" description="Pro residues" evidence="1">
    <location>
        <begin position="343"/>
        <end position="355"/>
    </location>
</feature>
<feature type="compositionally biased region" description="Polar residues" evidence="1">
    <location>
        <begin position="621"/>
        <end position="630"/>
    </location>
</feature>
<proteinExistence type="predicted"/>
<feature type="compositionally biased region" description="Polar residues" evidence="1">
    <location>
        <begin position="314"/>
        <end position="338"/>
    </location>
</feature>